<gene>
    <name evidence="1" type="ORF">H8S20_04365</name>
</gene>
<dbReference type="RefSeq" id="WP_032120097.1">
    <property type="nucleotide sequence ID" value="NZ_JACOOO010000004.1"/>
</dbReference>
<dbReference type="PROSITE" id="PS51257">
    <property type="entry name" value="PROKAR_LIPOPROTEIN"/>
    <property type="match status" value="1"/>
</dbReference>
<comment type="caution">
    <text evidence="1">The sequence shown here is derived from an EMBL/GenBank/DDBJ whole genome shotgun (WGS) entry which is preliminary data.</text>
</comment>
<evidence type="ECO:0000313" key="1">
    <source>
        <dbReference type="EMBL" id="MBC5628124.1"/>
    </source>
</evidence>
<accession>A0ABR7D9P5</accession>
<organism evidence="1 2">
    <name type="scientific">Clostridium hominis</name>
    <dbReference type="NCBI Taxonomy" id="2763036"/>
    <lineage>
        <taxon>Bacteria</taxon>
        <taxon>Bacillati</taxon>
        <taxon>Bacillota</taxon>
        <taxon>Clostridia</taxon>
        <taxon>Eubacteriales</taxon>
        <taxon>Clostridiaceae</taxon>
        <taxon>Clostridium</taxon>
    </lineage>
</organism>
<name>A0ABR7D9P5_9CLOT</name>
<dbReference type="SUPFAM" id="SSF52833">
    <property type="entry name" value="Thioredoxin-like"/>
    <property type="match status" value="1"/>
</dbReference>
<dbReference type="Proteomes" id="UP000596929">
    <property type="component" value="Unassembled WGS sequence"/>
</dbReference>
<reference evidence="1 2" key="1">
    <citation type="submission" date="2020-08" db="EMBL/GenBank/DDBJ databases">
        <title>Genome public.</title>
        <authorList>
            <person name="Liu C."/>
            <person name="Sun Q."/>
        </authorList>
    </citation>
    <scope>NUCLEOTIDE SEQUENCE [LARGE SCALE GENOMIC DNA]</scope>
    <source>
        <strain evidence="1 2">NSJ-6</strain>
    </source>
</reference>
<protein>
    <submittedName>
        <fullName evidence="1">Thioredoxin family protein</fullName>
    </submittedName>
</protein>
<dbReference type="Gene3D" id="3.40.30.10">
    <property type="entry name" value="Glutaredoxin"/>
    <property type="match status" value="1"/>
</dbReference>
<evidence type="ECO:0000313" key="2">
    <source>
        <dbReference type="Proteomes" id="UP000596929"/>
    </source>
</evidence>
<keyword evidence="2" id="KW-1185">Reference proteome</keyword>
<dbReference type="InterPro" id="IPR036249">
    <property type="entry name" value="Thioredoxin-like_sf"/>
</dbReference>
<sequence length="148" mass="17062">MKKFTGIIIVFLLIFSLIGCDKYIRDNSPGSITEITLDESLELAKEEKESIILYSITTCNDCIKLKEVLNNYLKNHSVEINEVVLDNEGTTDEEIQSNRRKINTIFSEFNAVPSMYYLKDGKVIDEAIEITTEEELDEWVLKNMLDKK</sequence>
<dbReference type="EMBL" id="JACOOO010000004">
    <property type="protein sequence ID" value="MBC5628124.1"/>
    <property type="molecule type" value="Genomic_DNA"/>
</dbReference>
<proteinExistence type="predicted"/>